<keyword evidence="2" id="KW-1185">Reference proteome</keyword>
<comment type="caution">
    <text evidence="1">The sequence shown here is derived from an EMBL/GenBank/DDBJ whole genome shotgun (WGS) entry which is preliminary data.</text>
</comment>
<dbReference type="OrthoDB" id="6238442at2"/>
<accession>A0A432YGL7</accession>
<proteinExistence type="predicted"/>
<evidence type="ECO:0000313" key="1">
    <source>
        <dbReference type="EMBL" id="RUO60070.1"/>
    </source>
</evidence>
<sequence length="116" mass="13282">MKSAGATITSEQLINDVIPKLKTVEFILESKLKAAIENSKDAQQQAKYQVYQQEFQLELMMIQMNLDHLLTRYADIIKPQGRRAENTYLELDDSERVALSTIMNLYNKVSELASTL</sequence>
<dbReference type="AlphaFoldDB" id="A0A432YGL7"/>
<name>A0A432YGL7_9GAMM</name>
<dbReference type="Proteomes" id="UP000288127">
    <property type="component" value="Unassembled WGS sequence"/>
</dbReference>
<gene>
    <name evidence="1" type="ORF">CWI76_08095</name>
</gene>
<protein>
    <submittedName>
        <fullName evidence="1">Uncharacterized protein</fullName>
    </submittedName>
</protein>
<reference evidence="2" key="1">
    <citation type="journal article" date="2018" name="Front. Microbiol.">
        <title>Genome-Based Analysis Reveals the Taxonomy and Diversity of the Family Idiomarinaceae.</title>
        <authorList>
            <person name="Liu Y."/>
            <person name="Lai Q."/>
            <person name="Shao Z."/>
        </authorList>
    </citation>
    <scope>NUCLEOTIDE SEQUENCE [LARGE SCALE GENOMIC DNA]</scope>
    <source>
        <strain evidence="2">PIM1</strain>
    </source>
</reference>
<evidence type="ECO:0000313" key="2">
    <source>
        <dbReference type="Proteomes" id="UP000288127"/>
    </source>
</evidence>
<organism evidence="1 2">
    <name type="scientific">Pseudidiomarina marina</name>
    <dbReference type="NCBI Taxonomy" id="502366"/>
    <lineage>
        <taxon>Bacteria</taxon>
        <taxon>Pseudomonadati</taxon>
        <taxon>Pseudomonadota</taxon>
        <taxon>Gammaproteobacteria</taxon>
        <taxon>Alteromonadales</taxon>
        <taxon>Idiomarinaceae</taxon>
        <taxon>Pseudidiomarina</taxon>
    </lineage>
</organism>
<dbReference type="EMBL" id="PIPZ01000002">
    <property type="protein sequence ID" value="RUO60070.1"/>
    <property type="molecule type" value="Genomic_DNA"/>
</dbReference>
<dbReference type="RefSeq" id="WP_126759822.1">
    <property type="nucleotide sequence ID" value="NZ_CP085233.1"/>
</dbReference>